<dbReference type="EMBL" id="LTBC01000001">
    <property type="protein sequence ID" value="KYH33346.1"/>
    <property type="molecule type" value="Genomic_DNA"/>
</dbReference>
<name>A0A151B0D1_9FIRM</name>
<comment type="caution">
    <text evidence="1">The sequence shown here is derived from an EMBL/GenBank/DDBJ whole genome shotgun (WGS) entry which is preliminary data.</text>
</comment>
<sequence length="155" mass="17517">MIFVDSDVLLIDLRYRRDTKYKENAAFLAGLKHGKQQGITSIFNVLEVCGILSYNLNEQQLLNLYCHLPTHYNLQIYPPSKEYLPRLTVKSILAIISKKASFGDALIIYTVRNMGPLVSHYVSWNARHFLQQLSIPALTPAEALETGILKNAGPE</sequence>
<dbReference type="OrthoDB" id="1723569at2"/>
<proteinExistence type="predicted"/>
<protein>
    <recommendedName>
        <fullName evidence="3">PIN domain-containing protein</fullName>
    </recommendedName>
</protein>
<dbReference type="InterPro" id="IPR029060">
    <property type="entry name" value="PIN-like_dom_sf"/>
</dbReference>
<dbReference type="PATRIC" id="fig|1122241.3.peg.53"/>
<accession>A0A151B0D1</accession>
<organism evidence="1 2">
    <name type="scientific">Moorella mulderi DSM 14980</name>
    <dbReference type="NCBI Taxonomy" id="1122241"/>
    <lineage>
        <taxon>Bacteria</taxon>
        <taxon>Bacillati</taxon>
        <taxon>Bacillota</taxon>
        <taxon>Clostridia</taxon>
        <taxon>Neomoorellales</taxon>
        <taxon>Neomoorellaceae</taxon>
        <taxon>Neomoorella</taxon>
    </lineage>
</organism>
<evidence type="ECO:0000313" key="2">
    <source>
        <dbReference type="Proteomes" id="UP000075670"/>
    </source>
</evidence>
<dbReference type="Proteomes" id="UP000075670">
    <property type="component" value="Unassembled WGS sequence"/>
</dbReference>
<dbReference type="SUPFAM" id="SSF88723">
    <property type="entry name" value="PIN domain-like"/>
    <property type="match status" value="1"/>
</dbReference>
<evidence type="ECO:0000313" key="1">
    <source>
        <dbReference type="EMBL" id="KYH33346.1"/>
    </source>
</evidence>
<keyword evidence="2" id="KW-1185">Reference proteome</keyword>
<gene>
    <name evidence="1" type="ORF">MOMUL_00470</name>
</gene>
<dbReference type="RefSeq" id="WP_062280023.1">
    <property type="nucleotide sequence ID" value="NZ_LTBC01000001.1"/>
</dbReference>
<evidence type="ECO:0008006" key="3">
    <source>
        <dbReference type="Google" id="ProtNLM"/>
    </source>
</evidence>
<dbReference type="Gene3D" id="3.40.50.1010">
    <property type="entry name" value="5'-nuclease"/>
    <property type="match status" value="1"/>
</dbReference>
<dbReference type="AlphaFoldDB" id="A0A151B0D1"/>
<reference evidence="1 2" key="1">
    <citation type="submission" date="2016-02" db="EMBL/GenBank/DDBJ databases">
        <title>Genome sequence of Moorella mulderi DSM 14980.</title>
        <authorList>
            <person name="Poehlein A."/>
            <person name="Daniel R."/>
        </authorList>
    </citation>
    <scope>NUCLEOTIDE SEQUENCE [LARGE SCALE GENOMIC DNA]</scope>
    <source>
        <strain evidence="1 2">DSM 14980</strain>
    </source>
</reference>